<dbReference type="InterPro" id="IPR036390">
    <property type="entry name" value="WH_DNA-bd_sf"/>
</dbReference>
<evidence type="ECO:0000256" key="3">
    <source>
        <dbReference type="ARBA" id="ARBA00023163"/>
    </source>
</evidence>
<keyword evidence="3" id="KW-0804">Transcription</keyword>
<gene>
    <name evidence="5" type="ORF">GCM10023196_069760</name>
</gene>
<dbReference type="PANTHER" id="PTHR38465">
    <property type="entry name" value="HTH-TYPE TRANSCRIPTIONAL REGULATOR MJ1563-RELATED"/>
    <property type="match status" value="1"/>
</dbReference>
<keyword evidence="1" id="KW-0805">Transcription regulation</keyword>
<keyword evidence="6" id="KW-1185">Reference proteome</keyword>
<dbReference type="Pfam" id="PF12802">
    <property type="entry name" value="MarR_2"/>
    <property type="match status" value="1"/>
</dbReference>
<organism evidence="5 6">
    <name type="scientific">Actinoallomurus vinaceus</name>
    <dbReference type="NCBI Taxonomy" id="1080074"/>
    <lineage>
        <taxon>Bacteria</taxon>
        <taxon>Bacillati</taxon>
        <taxon>Actinomycetota</taxon>
        <taxon>Actinomycetes</taxon>
        <taxon>Streptosporangiales</taxon>
        <taxon>Thermomonosporaceae</taxon>
        <taxon>Actinoallomurus</taxon>
    </lineage>
</organism>
<dbReference type="SUPFAM" id="SSF46785">
    <property type="entry name" value="Winged helix' DNA-binding domain"/>
    <property type="match status" value="1"/>
</dbReference>
<dbReference type="Proteomes" id="UP001501442">
    <property type="component" value="Unassembled WGS sequence"/>
</dbReference>
<evidence type="ECO:0000256" key="2">
    <source>
        <dbReference type="ARBA" id="ARBA00023125"/>
    </source>
</evidence>
<comment type="caution">
    <text evidence="5">The sequence shown here is derived from an EMBL/GenBank/DDBJ whole genome shotgun (WGS) entry which is preliminary data.</text>
</comment>
<keyword evidence="2" id="KW-0238">DNA-binding</keyword>
<protein>
    <submittedName>
        <fullName evidence="5">MarR family transcriptional regulator</fullName>
    </submittedName>
</protein>
<dbReference type="InterPro" id="IPR000835">
    <property type="entry name" value="HTH_MarR-typ"/>
</dbReference>
<dbReference type="InterPro" id="IPR036388">
    <property type="entry name" value="WH-like_DNA-bd_sf"/>
</dbReference>
<sequence>MAERDPEAVRRFVERFASDMVEAGMQRMPSRVFGALIGSDTGRLTAAELAETLQASPAAISGAVRYLAQVHMVRREREPGSRRDLYVVDSDIWYETLLDRDRVIARWRKSLEEGIEALGADTPAGERLAITLAFFDFVGEEMEGFRARWQVRKAELLAARRS</sequence>
<name>A0ABP8UJ15_9ACTN</name>
<dbReference type="EMBL" id="BAABHK010000011">
    <property type="protein sequence ID" value="GAA4633184.1"/>
    <property type="molecule type" value="Genomic_DNA"/>
</dbReference>
<dbReference type="Gene3D" id="1.10.10.10">
    <property type="entry name" value="Winged helix-like DNA-binding domain superfamily/Winged helix DNA-binding domain"/>
    <property type="match status" value="1"/>
</dbReference>
<dbReference type="RefSeq" id="WP_345436163.1">
    <property type="nucleotide sequence ID" value="NZ_BAABHK010000011.1"/>
</dbReference>
<dbReference type="InterPro" id="IPR052362">
    <property type="entry name" value="HTH-GbsR_regulator"/>
</dbReference>
<evidence type="ECO:0000259" key="4">
    <source>
        <dbReference type="Pfam" id="PF12802"/>
    </source>
</evidence>
<proteinExistence type="predicted"/>
<evidence type="ECO:0000313" key="6">
    <source>
        <dbReference type="Proteomes" id="UP001501442"/>
    </source>
</evidence>
<accession>A0ABP8UJ15</accession>
<dbReference type="PANTHER" id="PTHR38465:SF2">
    <property type="entry name" value="HTH-TYPE TRANSCRIPTIONAL REGULATOR MMPR5"/>
    <property type="match status" value="1"/>
</dbReference>
<feature type="domain" description="HTH marR-type" evidence="4">
    <location>
        <begin position="24"/>
        <end position="83"/>
    </location>
</feature>
<evidence type="ECO:0000313" key="5">
    <source>
        <dbReference type="EMBL" id="GAA4633184.1"/>
    </source>
</evidence>
<reference evidence="6" key="1">
    <citation type="journal article" date="2019" name="Int. J. Syst. Evol. Microbiol.">
        <title>The Global Catalogue of Microorganisms (GCM) 10K type strain sequencing project: providing services to taxonomists for standard genome sequencing and annotation.</title>
        <authorList>
            <consortium name="The Broad Institute Genomics Platform"/>
            <consortium name="The Broad Institute Genome Sequencing Center for Infectious Disease"/>
            <person name="Wu L."/>
            <person name="Ma J."/>
        </authorList>
    </citation>
    <scope>NUCLEOTIDE SEQUENCE [LARGE SCALE GENOMIC DNA]</scope>
    <source>
        <strain evidence="6">JCM 17939</strain>
    </source>
</reference>
<evidence type="ECO:0000256" key="1">
    <source>
        <dbReference type="ARBA" id="ARBA00023015"/>
    </source>
</evidence>